<dbReference type="SUPFAM" id="SSF53756">
    <property type="entry name" value="UDP-Glycosyltransferase/glycogen phosphorylase"/>
    <property type="match status" value="1"/>
</dbReference>
<dbReference type="GO" id="GO:0080043">
    <property type="term" value="F:quercetin 3-O-glucosyltransferase activity"/>
    <property type="evidence" value="ECO:0007669"/>
    <property type="project" value="TreeGrafter"/>
</dbReference>
<sequence>ATNMLVPFRNLVKNINLNDTRSSKVPPVTCIISDAAMPFTIPVAAEFNIPNVFFYVFAASSTSAFLHIHNLIEQGRIPFKDETFLANGDLDTPIDWVPGLKNV</sequence>
<name>A0A7J6XBN1_THATH</name>
<feature type="non-terminal residue" evidence="2">
    <location>
        <position position="1"/>
    </location>
</feature>
<reference evidence="2 3" key="1">
    <citation type="submission" date="2020-06" db="EMBL/GenBank/DDBJ databases">
        <title>Transcriptomic and genomic resources for Thalictrum thalictroides and T. hernandezii: Facilitating candidate gene discovery in an emerging model plant lineage.</title>
        <authorList>
            <person name="Arias T."/>
            <person name="Riano-Pachon D.M."/>
            <person name="Di Stilio V.S."/>
        </authorList>
    </citation>
    <scope>NUCLEOTIDE SEQUENCE [LARGE SCALE GENOMIC DNA]</scope>
    <source>
        <strain evidence="3">cv. WT478/WT964</strain>
        <tissue evidence="2">Leaves</tissue>
    </source>
</reference>
<keyword evidence="3" id="KW-1185">Reference proteome</keyword>
<proteinExistence type="inferred from homology"/>
<dbReference type="PANTHER" id="PTHR11926:SF774">
    <property type="entry name" value="UDP-GLYCOSYLTRANSFERASE 85A1-RELATED"/>
    <property type="match status" value="1"/>
</dbReference>
<accession>A0A7J6XBN1</accession>
<evidence type="ECO:0000256" key="1">
    <source>
        <dbReference type="ARBA" id="ARBA00009995"/>
    </source>
</evidence>
<dbReference type="GO" id="GO:0080044">
    <property type="term" value="F:quercetin 7-O-glucosyltransferase activity"/>
    <property type="evidence" value="ECO:0007669"/>
    <property type="project" value="TreeGrafter"/>
</dbReference>
<dbReference type="PANTHER" id="PTHR11926">
    <property type="entry name" value="GLUCOSYL/GLUCURONOSYL TRANSFERASES"/>
    <property type="match status" value="1"/>
</dbReference>
<dbReference type="Gene3D" id="3.40.50.2000">
    <property type="entry name" value="Glycogen Phosphorylase B"/>
    <property type="match status" value="1"/>
</dbReference>
<dbReference type="OrthoDB" id="1725347at2759"/>
<comment type="caution">
    <text evidence="2">The sequence shown here is derived from an EMBL/GenBank/DDBJ whole genome shotgun (WGS) entry which is preliminary data.</text>
</comment>
<evidence type="ECO:0000313" key="2">
    <source>
        <dbReference type="EMBL" id="KAF5205860.1"/>
    </source>
</evidence>
<dbReference type="AlphaFoldDB" id="A0A7J6XBN1"/>
<organism evidence="2 3">
    <name type="scientific">Thalictrum thalictroides</name>
    <name type="common">Rue-anemone</name>
    <name type="synonym">Anemone thalictroides</name>
    <dbReference type="NCBI Taxonomy" id="46969"/>
    <lineage>
        <taxon>Eukaryota</taxon>
        <taxon>Viridiplantae</taxon>
        <taxon>Streptophyta</taxon>
        <taxon>Embryophyta</taxon>
        <taxon>Tracheophyta</taxon>
        <taxon>Spermatophyta</taxon>
        <taxon>Magnoliopsida</taxon>
        <taxon>Ranunculales</taxon>
        <taxon>Ranunculaceae</taxon>
        <taxon>Thalictroideae</taxon>
        <taxon>Thalictrum</taxon>
    </lineage>
</organism>
<dbReference type="Proteomes" id="UP000554482">
    <property type="component" value="Unassembled WGS sequence"/>
</dbReference>
<gene>
    <name evidence="2" type="ORF">FRX31_004553</name>
</gene>
<keyword evidence="2" id="KW-0808">Transferase</keyword>
<comment type="similarity">
    <text evidence="1">Belongs to the UDP-glycosyltransferase family.</text>
</comment>
<evidence type="ECO:0000313" key="3">
    <source>
        <dbReference type="Proteomes" id="UP000554482"/>
    </source>
</evidence>
<protein>
    <submittedName>
        <fullName evidence="2">Glycosyltransferase</fullName>
    </submittedName>
</protein>
<dbReference type="EMBL" id="JABWDY010003552">
    <property type="protein sequence ID" value="KAF5205860.1"/>
    <property type="molecule type" value="Genomic_DNA"/>
</dbReference>